<keyword evidence="5" id="KW-0479">Metal-binding</keyword>
<organism evidence="13">
    <name type="scientific">Physcomitrium patens</name>
    <name type="common">Spreading-leaved earth moss</name>
    <name type="synonym">Physcomitrella patens</name>
    <dbReference type="NCBI Taxonomy" id="3218"/>
    <lineage>
        <taxon>Eukaryota</taxon>
        <taxon>Viridiplantae</taxon>
        <taxon>Streptophyta</taxon>
        <taxon>Embryophyta</taxon>
        <taxon>Bryophyta</taxon>
        <taxon>Bryophytina</taxon>
        <taxon>Bryopsida</taxon>
        <taxon>Funariidae</taxon>
        <taxon>Funariales</taxon>
        <taxon>Funariaceae</taxon>
        <taxon>Physcomitrium</taxon>
    </lineage>
</organism>
<keyword evidence="8 10" id="KW-0067">ATP-binding</keyword>
<comment type="subunit">
    <text evidence="3">Monomer.</text>
</comment>
<protein>
    <recommendedName>
        <fullName evidence="12">ATP-grasp domain-containing protein</fullName>
    </recommendedName>
</protein>
<dbReference type="PANTHER" id="PTHR14217">
    <property type="entry name" value="INOSITOL-TETRAKISPHOSPHATE 1-KINASE"/>
    <property type="match status" value="1"/>
</dbReference>
<keyword evidence="6 10" id="KW-0547">Nucleotide-binding</keyword>
<keyword evidence="9" id="KW-0460">Magnesium</keyword>
<dbReference type="InterPro" id="IPR011761">
    <property type="entry name" value="ATP-grasp"/>
</dbReference>
<comment type="similarity">
    <text evidence="2">Belongs to the ITPK1 family.</text>
</comment>
<evidence type="ECO:0000256" key="3">
    <source>
        <dbReference type="ARBA" id="ARBA00011245"/>
    </source>
</evidence>
<dbReference type="Pfam" id="PF17927">
    <property type="entry name" value="Ins134_P3_kin_N"/>
    <property type="match status" value="1"/>
</dbReference>
<evidence type="ECO:0000313" key="13">
    <source>
        <dbReference type="EMBL" id="PNR30228.1"/>
    </source>
</evidence>
<dbReference type="Pfam" id="PF05770">
    <property type="entry name" value="Ins134_P3_kin"/>
    <property type="match status" value="1"/>
</dbReference>
<dbReference type="EnsemblPlants" id="Pp3c22_930V3.6">
    <property type="protein sequence ID" value="Pp3c22_930V3.6"/>
    <property type="gene ID" value="Pp3c22_930"/>
</dbReference>
<reference evidence="13 15" key="2">
    <citation type="journal article" date="2018" name="Plant J.">
        <title>The Physcomitrella patens chromosome-scale assembly reveals moss genome structure and evolution.</title>
        <authorList>
            <person name="Lang D."/>
            <person name="Ullrich K.K."/>
            <person name="Murat F."/>
            <person name="Fuchs J."/>
            <person name="Jenkins J."/>
            <person name="Haas F.B."/>
            <person name="Piednoel M."/>
            <person name="Gundlach H."/>
            <person name="Van Bel M."/>
            <person name="Meyberg R."/>
            <person name="Vives C."/>
            <person name="Morata J."/>
            <person name="Symeonidi A."/>
            <person name="Hiss M."/>
            <person name="Muchero W."/>
            <person name="Kamisugi Y."/>
            <person name="Saleh O."/>
            <person name="Blanc G."/>
            <person name="Decker E.L."/>
            <person name="van Gessel N."/>
            <person name="Grimwood J."/>
            <person name="Hayes R.D."/>
            <person name="Graham S.W."/>
            <person name="Gunter L.E."/>
            <person name="McDaniel S.F."/>
            <person name="Hoernstein S.N.W."/>
            <person name="Larsson A."/>
            <person name="Li F.W."/>
            <person name="Perroud P.F."/>
            <person name="Phillips J."/>
            <person name="Ranjan P."/>
            <person name="Rokshar D.S."/>
            <person name="Rothfels C.J."/>
            <person name="Schneider L."/>
            <person name="Shu S."/>
            <person name="Stevenson D.W."/>
            <person name="Thummler F."/>
            <person name="Tillich M."/>
            <person name="Villarreal Aguilar J.C."/>
            <person name="Widiez T."/>
            <person name="Wong G.K."/>
            <person name="Wymore A."/>
            <person name="Zhang Y."/>
            <person name="Zimmer A.D."/>
            <person name="Quatrano R.S."/>
            <person name="Mayer K.F.X."/>
            <person name="Goodstein D."/>
            <person name="Casacuberta J.M."/>
            <person name="Vandepoele K."/>
            <person name="Reski R."/>
            <person name="Cuming A.C."/>
            <person name="Tuskan G.A."/>
            <person name="Maumus F."/>
            <person name="Salse J."/>
            <person name="Schmutz J."/>
            <person name="Rensing S.A."/>
        </authorList>
    </citation>
    <scope>NUCLEOTIDE SEQUENCE [LARGE SCALE GENOMIC DNA]</scope>
    <source>
        <strain evidence="14 15">cv. Gransden 2004</strain>
    </source>
</reference>
<evidence type="ECO:0000256" key="7">
    <source>
        <dbReference type="ARBA" id="ARBA00022777"/>
    </source>
</evidence>
<dbReference type="GO" id="GO:0000287">
    <property type="term" value="F:magnesium ion binding"/>
    <property type="evidence" value="ECO:0007669"/>
    <property type="project" value="InterPro"/>
</dbReference>
<sequence length="417" mass="46345">MRLDSSATTVASPASESFWRVGLLQTRERSPASLGRIVDRDKEEGRRREVGRRREEERERAQERKRDFKLHSRDVRSQSIPATTLASAPPAYSLCPPTFSVGYALTTKKIKSFMQPKLEELARSKGILLVAIEHSIPLIEQGPFDVLLHKNTGQEWRQSLEDYKRKYPDVVVLDPPEAILQLRDRQSMLRDVAELDLSNAEGFVGVPKQLVVTGNATSISDSVSAAGLKLPLVAKPLVADGSPKSHAMSLVYDKSCLSQLDPPLVLQEFVNHGGVVFKTYVVGDYVRVVRRFSLPDVPEGETNRSGVVPFPRVSCAAESAEEAEEAGILDPQAAELPPGPLLDSLSKGLRQKLGLHLFNMDIIRERGAGNRYYVIDINYFPGFGKMPDYEKVFTDFLSDMAVKRSKKISRIDSSAIL</sequence>
<dbReference type="GO" id="GO:0047325">
    <property type="term" value="F:inositol-3,4,5,6-tetrakisphosphate 1-kinase activity"/>
    <property type="evidence" value="ECO:0000318"/>
    <property type="project" value="GO_Central"/>
</dbReference>
<feature type="region of interest" description="Disordered" evidence="11">
    <location>
        <begin position="29"/>
        <end position="74"/>
    </location>
</feature>
<keyword evidence="7" id="KW-0418">Kinase</keyword>
<dbReference type="GeneID" id="112274637"/>
<evidence type="ECO:0000259" key="12">
    <source>
        <dbReference type="PROSITE" id="PS50975"/>
    </source>
</evidence>
<dbReference type="PaxDb" id="3218-PP1S251_85V6.1"/>
<dbReference type="GO" id="GO:0032957">
    <property type="term" value="P:inositol trisphosphate metabolic process"/>
    <property type="evidence" value="ECO:0007669"/>
    <property type="project" value="InterPro"/>
</dbReference>
<dbReference type="EMBL" id="ABEU02000022">
    <property type="protein sequence ID" value="PNR30228.1"/>
    <property type="molecule type" value="Genomic_DNA"/>
</dbReference>
<evidence type="ECO:0000256" key="6">
    <source>
        <dbReference type="ARBA" id="ARBA00022741"/>
    </source>
</evidence>
<evidence type="ECO:0000256" key="2">
    <source>
        <dbReference type="ARBA" id="ARBA00009601"/>
    </source>
</evidence>
<reference evidence="13 15" key="1">
    <citation type="journal article" date="2008" name="Science">
        <title>The Physcomitrella genome reveals evolutionary insights into the conquest of land by plants.</title>
        <authorList>
            <person name="Rensing S."/>
            <person name="Lang D."/>
            <person name="Zimmer A."/>
            <person name="Terry A."/>
            <person name="Salamov A."/>
            <person name="Shapiro H."/>
            <person name="Nishiyama T."/>
            <person name="Perroud P.-F."/>
            <person name="Lindquist E."/>
            <person name="Kamisugi Y."/>
            <person name="Tanahashi T."/>
            <person name="Sakakibara K."/>
            <person name="Fujita T."/>
            <person name="Oishi K."/>
            <person name="Shin-I T."/>
            <person name="Kuroki Y."/>
            <person name="Toyoda A."/>
            <person name="Suzuki Y."/>
            <person name="Hashimoto A."/>
            <person name="Yamaguchi K."/>
            <person name="Sugano A."/>
            <person name="Kohara Y."/>
            <person name="Fujiyama A."/>
            <person name="Anterola A."/>
            <person name="Aoki S."/>
            <person name="Ashton N."/>
            <person name="Barbazuk W.B."/>
            <person name="Barker E."/>
            <person name="Bennetzen J."/>
            <person name="Bezanilla M."/>
            <person name="Blankenship R."/>
            <person name="Cho S.H."/>
            <person name="Dutcher S."/>
            <person name="Estelle M."/>
            <person name="Fawcett J.A."/>
            <person name="Gundlach H."/>
            <person name="Hanada K."/>
            <person name="Heyl A."/>
            <person name="Hicks K.A."/>
            <person name="Hugh J."/>
            <person name="Lohr M."/>
            <person name="Mayer K."/>
            <person name="Melkozernov A."/>
            <person name="Murata T."/>
            <person name="Nelson D."/>
            <person name="Pils B."/>
            <person name="Prigge M."/>
            <person name="Reiss B."/>
            <person name="Renner T."/>
            <person name="Rombauts S."/>
            <person name="Rushton P."/>
            <person name="Sanderfoot A."/>
            <person name="Schween G."/>
            <person name="Shiu S.-H."/>
            <person name="Stueber K."/>
            <person name="Theodoulou F.L."/>
            <person name="Tu H."/>
            <person name="Van de Peer Y."/>
            <person name="Verrier P.J."/>
            <person name="Waters E."/>
            <person name="Wood A."/>
            <person name="Yang L."/>
            <person name="Cove D."/>
            <person name="Cuming A."/>
            <person name="Hasebe M."/>
            <person name="Lucas S."/>
            <person name="Mishler D.B."/>
            <person name="Reski R."/>
            <person name="Grigoriev I."/>
            <person name="Quatrano R.S."/>
            <person name="Boore J.L."/>
        </authorList>
    </citation>
    <scope>NUCLEOTIDE SEQUENCE [LARGE SCALE GENOMIC DNA]</scope>
    <source>
        <strain evidence="14 15">cv. Gransden 2004</strain>
    </source>
</reference>
<dbReference type="Gene3D" id="3.30.470.20">
    <property type="entry name" value="ATP-grasp fold, B domain"/>
    <property type="match status" value="1"/>
</dbReference>
<reference evidence="14" key="3">
    <citation type="submission" date="2020-12" db="UniProtKB">
        <authorList>
            <consortium name="EnsemblPlants"/>
        </authorList>
    </citation>
    <scope>IDENTIFICATION</scope>
</reference>
<keyword evidence="4" id="KW-0808">Transferase</keyword>
<feature type="compositionally biased region" description="Basic and acidic residues" evidence="11">
    <location>
        <begin position="37"/>
        <end position="74"/>
    </location>
</feature>
<dbReference type="Gramene" id="Pp3c22_930V3.1">
    <property type="protein sequence ID" value="Pp3c22_930V3.1"/>
    <property type="gene ID" value="Pp3c22_930"/>
</dbReference>
<name>A0A2K1ILT3_PHYPA</name>
<accession>A0A2K1ILT3</accession>
<dbReference type="OMA" id="SAIVHKM"/>
<dbReference type="Proteomes" id="UP000006727">
    <property type="component" value="Chromosome 22"/>
</dbReference>
<gene>
    <name evidence="14" type="primary">LOC112274637</name>
    <name evidence="13" type="ORF">PHYPA_026544</name>
</gene>
<dbReference type="InterPro" id="IPR008656">
    <property type="entry name" value="Inositol_tetrakis-P_1-kinase"/>
</dbReference>
<dbReference type="GO" id="GO:0005524">
    <property type="term" value="F:ATP binding"/>
    <property type="evidence" value="ECO:0007669"/>
    <property type="project" value="UniProtKB-UniRule"/>
</dbReference>
<evidence type="ECO:0000256" key="11">
    <source>
        <dbReference type="SAM" id="MobiDB-lite"/>
    </source>
</evidence>
<dbReference type="PANTHER" id="PTHR14217:SF39">
    <property type="entry name" value="INOSITOL-TETRAKISPHOSPHATE 1-KINASE 3"/>
    <property type="match status" value="1"/>
</dbReference>
<dbReference type="AlphaFoldDB" id="A0A2K1ILT3"/>
<dbReference type="FunFam" id="3.30.1490.220:FF:000002">
    <property type="entry name" value="Inositol-tetrakisphosphate 1-kinase"/>
    <property type="match status" value="1"/>
</dbReference>
<dbReference type="SUPFAM" id="SSF56059">
    <property type="entry name" value="Glutathione synthetase ATP-binding domain-like"/>
    <property type="match status" value="1"/>
</dbReference>
<evidence type="ECO:0000256" key="4">
    <source>
        <dbReference type="ARBA" id="ARBA00022679"/>
    </source>
</evidence>
<dbReference type="FunCoup" id="A0A2K1ILT3">
    <property type="interactions" value="1005"/>
</dbReference>
<evidence type="ECO:0000256" key="10">
    <source>
        <dbReference type="PROSITE-ProRule" id="PRU00409"/>
    </source>
</evidence>
<dbReference type="Gramene" id="Pp3c22_930V3.6">
    <property type="protein sequence ID" value="Pp3c22_930V3.6"/>
    <property type="gene ID" value="Pp3c22_930"/>
</dbReference>
<evidence type="ECO:0000256" key="9">
    <source>
        <dbReference type="ARBA" id="ARBA00022842"/>
    </source>
</evidence>
<dbReference type="GO" id="GO:0052726">
    <property type="term" value="F:inositol-1,3,4-trisphosphate 5-kinase activity"/>
    <property type="evidence" value="ECO:0000318"/>
    <property type="project" value="GO_Central"/>
</dbReference>
<dbReference type="GO" id="GO:0052725">
    <property type="term" value="F:inositol-1,3,4-trisphosphate 6-kinase activity"/>
    <property type="evidence" value="ECO:0000318"/>
    <property type="project" value="GO_Central"/>
</dbReference>
<dbReference type="InterPro" id="IPR040464">
    <property type="entry name" value="InsP(3)kin_ATP-grasp"/>
</dbReference>
<dbReference type="RefSeq" id="XP_024360052.1">
    <property type="nucleotide sequence ID" value="XM_024504284.2"/>
</dbReference>
<keyword evidence="15" id="KW-1185">Reference proteome</keyword>
<comment type="cofactor">
    <cofactor evidence="1">
        <name>Mg(2+)</name>
        <dbReference type="ChEBI" id="CHEBI:18420"/>
    </cofactor>
</comment>
<evidence type="ECO:0000256" key="8">
    <source>
        <dbReference type="ARBA" id="ARBA00022840"/>
    </source>
</evidence>
<evidence type="ECO:0000256" key="1">
    <source>
        <dbReference type="ARBA" id="ARBA00001946"/>
    </source>
</evidence>
<evidence type="ECO:0000313" key="15">
    <source>
        <dbReference type="Proteomes" id="UP000006727"/>
    </source>
</evidence>
<dbReference type="STRING" id="3218.A0A2K1ILT3"/>
<dbReference type="PROSITE" id="PS50975">
    <property type="entry name" value="ATP_GRASP"/>
    <property type="match status" value="1"/>
</dbReference>
<dbReference type="EnsemblPlants" id="Pp3c22_930V3.1">
    <property type="protein sequence ID" value="Pp3c22_930V3.1"/>
    <property type="gene ID" value="Pp3c22_930"/>
</dbReference>
<dbReference type="InterPro" id="IPR041429">
    <property type="entry name" value="ITPK1_N"/>
</dbReference>
<proteinExistence type="inferred from homology"/>
<feature type="domain" description="ATP-grasp" evidence="12">
    <location>
        <begin position="196"/>
        <end position="406"/>
    </location>
</feature>
<evidence type="ECO:0000313" key="14">
    <source>
        <dbReference type="EnsemblPlants" id="Pp3c22_930V3.1"/>
    </source>
</evidence>
<evidence type="ECO:0000256" key="5">
    <source>
        <dbReference type="ARBA" id="ARBA00022723"/>
    </source>
</evidence>